<organism evidence="3 4">
    <name type="scientific">Burkholderia ambifaria (strain MC40-6)</name>
    <dbReference type="NCBI Taxonomy" id="398577"/>
    <lineage>
        <taxon>Bacteria</taxon>
        <taxon>Pseudomonadati</taxon>
        <taxon>Pseudomonadota</taxon>
        <taxon>Betaproteobacteria</taxon>
        <taxon>Burkholderiales</taxon>
        <taxon>Burkholderiaceae</taxon>
        <taxon>Burkholderia</taxon>
        <taxon>Burkholderia cepacia complex</taxon>
    </lineage>
</organism>
<name>B1YU61_BURA4</name>
<dbReference type="KEGG" id="bac:BamMC406_2222"/>
<sequence length="322" mass="33885">MSGGLPFPASRMSFPSSTVFLVLAAAALLSGCGLLPTQNPPAPISEALIEPVGETAGEPLTMPPVPAPTHPEEPEAPKKPHREVPRPKPVQRAEPPAPPPPPPPPLVATRPLDRTQIHALLDSEVARRNGKVIGRAVDMVIDASGKPREMIVNLQGFMGIGDRKVIFPWNVFRFTPGGKQEPIVLDVPSGDLPPAARPKAVPLSGSAAASPATRLPLLDSDVERPNGTKIGRIVDVLIDRAAQPQAVVLDLGGLVNTDRRSIAASWGALRFVTRDKALRPQLDLNDAQIKAAPPYAADKPIVAVYPPVAPAPVQASSASATR</sequence>
<reference evidence="4" key="1">
    <citation type="submission" date="2008-04" db="EMBL/GenBank/DDBJ databases">
        <title>Complete sequence of chromosome 1 of Burkholderia ambifaria MC40-6.</title>
        <authorList>
            <person name="Copeland A."/>
            <person name="Lucas S."/>
            <person name="Lapidus A."/>
            <person name="Glavina del Rio T."/>
            <person name="Dalin E."/>
            <person name="Tice H."/>
            <person name="Pitluck S."/>
            <person name="Chain P."/>
            <person name="Malfatti S."/>
            <person name="Shin M."/>
            <person name="Vergez L."/>
            <person name="Lang D."/>
            <person name="Schmutz J."/>
            <person name="Larimer F."/>
            <person name="Land M."/>
            <person name="Hauser L."/>
            <person name="Kyrpides N."/>
            <person name="Lykidis A."/>
            <person name="Ramette A."/>
            <person name="Konstantinidis K."/>
            <person name="Tiedje J."/>
            <person name="Richardson P."/>
        </authorList>
    </citation>
    <scope>NUCLEOTIDE SEQUENCE [LARGE SCALE GENOMIC DNA]</scope>
    <source>
        <strain evidence="4">MC40-6</strain>
    </source>
</reference>
<feature type="compositionally biased region" description="Basic and acidic residues" evidence="1">
    <location>
        <begin position="70"/>
        <end position="86"/>
    </location>
</feature>
<dbReference type="InterPro" id="IPR027275">
    <property type="entry name" value="PRC-brl_dom"/>
</dbReference>
<evidence type="ECO:0000313" key="4">
    <source>
        <dbReference type="Proteomes" id="UP000001680"/>
    </source>
</evidence>
<accession>B1YU61</accession>
<dbReference type="RefSeq" id="WP_012364352.1">
    <property type="nucleotide sequence ID" value="NC_010551.1"/>
</dbReference>
<evidence type="ECO:0000313" key="3">
    <source>
        <dbReference type="EMBL" id="ACB64701.1"/>
    </source>
</evidence>
<dbReference type="PANTHER" id="PTHR36505">
    <property type="entry name" value="BLR1072 PROTEIN"/>
    <property type="match status" value="1"/>
</dbReference>
<dbReference type="SUPFAM" id="SSF50346">
    <property type="entry name" value="PRC-barrel domain"/>
    <property type="match status" value="2"/>
</dbReference>
<evidence type="ECO:0000259" key="2">
    <source>
        <dbReference type="Pfam" id="PF05239"/>
    </source>
</evidence>
<feature type="region of interest" description="Disordered" evidence="1">
    <location>
        <begin position="55"/>
        <end position="110"/>
    </location>
</feature>
<dbReference type="EMBL" id="CP001025">
    <property type="protein sequence ID" value="ACB64701.1"/>
    <property type="molecule type" value="Genomic_DNA"/>
</dbReference>
<feature type="domain" description="PRC-barrel" evidence="2">
    <location>
        <begin position="117"/>
        <end position="171"/>
    </location>
</feature>
<protein>
    <submittedName>
        <fullName evidence="3">PRC-barrel domain protein</fullName>
    </submittedName>
</protein>
<proteinExistence type="predicted"/>
<dbReference type="HOGENOM" id="CLU_051309_0_0_4"/>
<dbReference type="Proteomes" id="UP000001680">
    <property type="component" value="Chromosome 1"/>
</dbReference>
<evidence type="ECO:0000256" key="1">
    <source>
        <dbReference type="SAM" id="MobiDB-lite"/>
    </source>
</evidence>
<dbReference type="Pfam" id="PF05239">
    <property type="entry name" value="PRC"/>
    <property type="match status" value="1"/>
</dbReference>
<gene>
    <name evidence="3" type="ordered locus">BamMC406_2222</name>
</gene>
<dbReference type="Gene3D" id="2.30.30.240">
    <property type="entry name" value="PRC-barrel domain"/>
    <property type="match status" value="2"/>
</dbReference>
<dbReference type="AlphaFoldDB" id="B1YU61"/>
<feature type="compositionally biased region" description="Pro residues" evidence="1">
    <location>
        <begin position="95"/>
        <end position="106"/>
    </location>
</feature>
<dbReference type="PANTHER" id="PTHR36505:SF1">
    <property type="entry name" value="BLR1072 PROTEIN"/>
    <property type="match status" value="1"/>
</dbReference>
<dbReference type="OrthoDB" id="9085961at2"/>
<dbReference type="InterPro" id="IPR011033">
    <property type="entry name" value="PRC_barrel-like_sf"/>
</dbReference>